<dbReference type="SMART" id="SM00138">
    <property type="entry name" value="MeTrc"/>
    <property type="match status" value="1"/>
</dbReference>
<dbReference type="PANTHER" id="PTHR24422">
    <property type="entry name" value="CHEMOTAXIS PROTEIN METHYLTRANSFERASE"/>
    <property type="match status" value="1"/>
</dbReference>
<evidence type="ECO:0000256" key="6">
    <source>
        <dbReference type="PIRSR" id="PIRSR000410-1"/>
    </source>
</evidence>
<dbReference type="InterPro" id="IPR026024">
    <property type="entry name" value="Chemotaxis_MeTrfase_CheR"/>
</dbReference>
<protein>
    <recommendedName>
        <fullName evidence="5">Chemotaxis protein methyltransferase</fullName>
        <ecNumber evidence="5">2.1.1.80</ecNumber>
    </recommendedName>
</protein>
<accession>A0A1T5LX62</accession>
<dbReference type="Pfam" id="PF01739">
    <property type="entry name" value="CheR"/>
    <property type="match status" value="1"/>
</dbReference>
<evidence type="ECO:0000256" key="2">
    <source>
        <dbReference type="ARBA" id="ARBA00022603"/>
    </source>
</evidence>
<dbReference type="InterPro" id="IPR029063">
    <property type="entry name" value="SAM-dependent_MTases_sf"/>
</dbReference>
<dbReference type="Gene3D" id="1.10.155.10">
    <property type="entry name" value="Chemotaxis receptor methyltransferase CheR, N-terminal domain"/>
    <property type="match status" value="1"/>
</dbReference>
<dbReference type="EC" id="2.1.1.80" evidence="5"/>
<dbReference type="InterPro" id="IPR036804">
    <property type="entry name" value="CheR_N_sf"/>
</dbReference>
<dbReference type="OrthoDB" id="9816309at2"/>
<keyword evidence="2 5" id="KW-0489">Methyltransferase</keyword>
<comment type="function">
    <text evidence="5">Methylation of the membrane-bound methyl-accepting chemotaxis proteins (MCP) to form gamma-glutamyl methyl ester residues in MCP.</text>
</comment>
<feature type="binding site" evidence="6">
    <location>
        <position position="165"/>
    </location>
    <ligand>
        <name>S-adenosyl-L-methionine</name>
        <dbReference type="ChEBI" id="CHEBI:59789"/>
    </ligand>
</feature>
<dbReference type="RefSeq" id="WP_079725854.1">
    <property type="nucleotide sequence ID" value="NZ_BMCL01000001.1"/>
</dbReference>
<feature type="binding site" evidence="6">
    <location>
        <position position="101"/>
    </location>
    <ligand>
        <name>S-adenosyl-L-methionine</name>
        <dbReference type="ChEBI" id="CHEBI:59789"/>
    </ligand>
</feature>
<dbReference type="Pfam" id="PF03705">
    <property type="entry name" value="CheR_N"/>
    <property type="match status" value="1"/>
</dbReference>
<keyword evidence="9" id="KW-1185">Reference proteome</keyword>
<dbReference type="InterPro" id="IPR022641">
    <property type="entry name" value="CheR_N"/>
</dbReference>
<evidence type="ECO:0000256" key="3">
    <source>
        <dbReference type="ARBA" id="ARBA00022679"/>
    </source>
</evidence>
<evidence type="ECO:0000256" key="1">
    <source>
        <dbReference type="ARBA" id="ARBA00001541"/>
    </source>
</evidence>
<dbReference type="PROSITE" id="PS50123">
    <property type="entry name" value="CHER"/>
    <property type="match status" value="1"/>
</dbReference>
<dbReference type="SUPFAM" id="SSF53335">
    <property type="entry name" value="S-adenosyl-L-methionine-dependent methyltransferases"/>
    <property type="match status" value="1"/>
</dbReference>
<keyword evidence="3 5" id="KW-0808">Transferase</keyword>
<dbReference type="STRING" id="428993.SAMN06296058_3340"/>
<feature type="binding site" evidence="6">
    <location>
        <begin position="223"/>
        <end position="224"/>
    </location>
    <ligand>
        <name>S-adenosyl-L-methionine</name>
        <dbReference type="ChEBI" id="CHEBI:59789"/>
    </ligand>
</feature>
<dbReference type="InterPro" id="IPR022642">
    <property type="entry name" value="CheR_C"/>
</dbReference>
<reference evidence="8 9" key="1">
    <citation type="submission" date="2017-02" db="EMBL/GenBank/DDBJ databases">
        <authorList>
            <person name="Peterson S.W."/>
        </authorList>
    </citation>
    <scope>NUCLEOTIDE SEQUENCE [LARGE SCALE GENOMIC DNA]</scope>
    <source>
        <strain evidence="8 9">P15</strain>
    </source>
</reference>
<dbReference type="Gene3D" id="3.40.50.150">
    <property type="entry name" value="Vaccinia Virus protein VP39"/>
    <property type="match status" value="1"/>
</dbReference>
<sequence length="299" mass="33827">MSVLSRPRDALAASAAADHDEVRRPGGREFEFGDRDFRRVCDLIHERAGIALADGKRDMVYGRLSRRLRALGLRSFKDYLDLLEREGGEEWQAFTNALTTNLTAFFREPHHFERLRTELEQRVDAGPIALWSCAASTGEEPYSMAITACEAFGTLTPPVRILATDVDTQVLATAGRGVYPLDRVNGIDIAVRRRYFQRGTGQHEGFCRVHPALRQLIEFRPLNLLAPRYDVSGPYTALFCRNVMIYFDKPTQRGILSRLVPHLADDGMLYTGHSENYLHAADVIQPCGRTLYRRTRSAK</sequence>
<gene>
    <name evidence="8" type="ORF">SAMN06296058_3340</name>
</gene>
<dbReference type="PANTHER" id="PTHR24422:SF19">
    <property type="entry name" value="CHEMOTAXIS PROTEIN METHYLTRANSFERASE"/>
    <property type="match status" value="1"/>
</dbReference>
<feature type="binding site" evidence="6">
    <location>
        <begin position="241"/>
        <end position="242"/>
    </location>
    <ligand>
        <name>S-adenosyl-L-methionine</name>
        <dbReference type="ChEBI" id="CHEBI:59789"/>
    </ligand>
</feature>
<dbReference type="AlphaFoldDB" id="A0A1T5LX62"/>
<feature type="binding site" evidence="6">
    <location>
        <position position="103"/>
    </location>
    <ligand>
        <name>S-adenosyl-L-methionine</name>
        <dbReference type="ChEBI" id="CHEBI:59789"/>
    </ligand>
</feature>
<evidence type="ECO:0000313" key="8">
    <source>
        <dbReference type="EMBL" id="SKC80557.1"/>
    </source>
</evidence>
<organism evidence="8 9">
    <name type="scientific">Pseudoxanthomonas indica</name>
    <dbReference type="NCBI Taxonomy" id="428993"/>
    <lineage>
        <taxon>Bacteria</taxon>
        <taxon>Pseudomonadati</taxon>
        <taxon>Pseudomonadota</taxon>
        <taxon>Gammaproteobacteria</taxon>
        <taxon>Lysobacterales</taxon>
        <taxon>Lysobacteraceae</taxon>
        <taxon>Pseudoxanthomonas</taxon>
    </lineage>
</organism>
<evidence type="ECO:0000256" key="4">
    <source>
        <dbReference type="ARBA" id="ARBA00022691"/>
    </source>
</evidence>
<keyword evidence="4 5" id="KW-0949">S-adenosyl-L-methionine</keyword>
<feature type="binding site" evidence="6">
    <location>
        <position position="107"/>
    </location>
    <ligand>
        <name>S-adenosyl-L-methionine</name>
        <dbReference type="ChEBI" id="CHEBI:59789"/>
    </ligand>
</feature>
<dbReference type="SUPFAM" id="SSF47757">
    <property type="entry name" value="Chemotaxis receptor methyltransferase CheR, N-terminal domain"/>
    <property type="match status" value="1"/>
</dbReference>
<dbReference type="PRINTS" id="PR00996">
    <property type="entry name" value="CHERMTFRASE"/>
</dbReference>
<dbReference type="PIRSF" id="PIRSF000410">
    <property type="entry name" value="CheR"/>
    <property type="match status" value="1"/>
</dbReference>
<dbReference type="InterPro" id="IPR050903">
    <property type="entry name" value="Bact_Chemotaxis_MeTrfase"/>
</dbReference>
<dbReference type="GO" id="GO:0032259">
    <property type="term" value="P:methylation"/>
    <property type="evidence" value="ECO:0007669"/>
    <property type="project" value="UniProtKB-KW"/>
</dbReference>
<evidence type="ECO:0000256" key="5">
    <source>
        <dbReference type="PIRNR" id="PIRNR000410"/>
    </source>
</evidence>
<evidence type="ECO:0000313" key="9">
    <source>
        <dbReference type="Proteomes" id="UP000190341"/>
    </source>
</evidence>
<dbReference type="EMBL" id="FUZV01000002">
    <property type="protein sequence ID" value="SKC80557.1"/>
    <property type="molecule type" value="Genomic_DNA"/>
</dbReference>
<dbReference type="InterPro" id="IPR000780">
    <property type="entry name" value="CheR_MeTrfase"/>
</dbReference>
<feature type="domain" description="CheR-type methyltransferase" evidence="7">
    <location>
        <begin position="25"/>
        <end position="297"/>
    </location>
</feature>
<feature type="binding site" evidence="6">
    <location>
        <position position="140"/>
    </location>
    <ligand>
        <name>S-adenosyl-L-methionine</name>
        <dbReference type="ChEBI" id="CHEBI:59789"/>
    </ligand>
</feature>
<dbReference type="Proteomes" id="UP000190341">
    <property type="component" value="Unassembled WGS sequence"/>
</dbReference>
<evidence type="ECO:0000259" key="7">
    <source>
        <dbReference type="PROSITE" id="PS50123"/>
    </source>
</evidence>
<dbReference type="GO" id="GO:0008983">
    <property type="term" value="F:protein-glutamate O-methyltransferase activity"/>
    <property type="evidence" value="ECO:0007669"/>
    <property type="project" value="UniProtKB-EC"/>
</dbReference>
<proteinExistence type="predicted"/>
<comment type="catalytic activity">
    <reaction evidence="1 5">
        <text>L-glutamyl-[protein] + S-adenosyl-L-methionine = [protein]-L-glutamate 5-O-methyl ester + S-adenosyl-L-homocysteine</text>
        <dbReference type="Rhea" id="RHEA:24452"/>
        <dbReference type="Rhea" id="RHEA-COMP:10208"/>
        <dbReference type="Rhea" id="RHEA-COMP:10311"/>
        <dbReference type="ChEBI" id="CHEBI:29973"/>
        <dbReference type="ChEBI" id="CHEBI:57856"/>
        <dbReference type="ChEBI" id="CHEBI:59789"/>
        <dbReference type="ChEBI" id="CHEBI:82795"/>
        <dbReference type="EC" id="2.1.1.80"/>
    </reaction>
</comment>
<name>A0A1T5LX62_9GAMM</name>